<feature type="chain" id="PRO_5045417225" description="DUF3999 family protein" evidence="3">
    <location>
        <begin position="22"/>
        <end position="229"/>
    </location>
</feature>
<keyword evidence="5" id="KW-1185">Reference proteome</keyword>
<evidence type="ECO:0008006" key="6">
    <source>
        <dbReference type="Google" id="ProtNLM"/>
    </source>
</evidence>
<evidence type="ECO:0000313" key="4">
    <source>
        <dbReference type="EMBL" id="MFC4728139.1"/>
    </source>
</evidence>
<sequence>MSGRLRRGLVLLALAAAGAQAQPAPEAVPQAAEPLRDEDFGVESRGLELERQVEMYRWRREGEGHVAAWVAGPVDADAPDPDHPNPPLPVAPERWRAPALTLDGHPLPRELVADLRWQPVEPARIRLPPNMAASFQPDAEGLTTVDGAPRIGDLRLRWRERVGRAATGLTLVDGRWAQAGAASPSPAAPAPAAEPAPGGEPPPRGYWAVALLLVVALVVVVAVARTRRR</sequence>
<organism evidence="4 5">
    <name type="scientific">Coralloluteibacterium thermophilum</name>
    <dbReference type="NCBI Taxonomy" id="2707049"/>
    <lineage>
        <taxon>Bacteria</taxon>
        <taxon>Pseudomonadati</taxon>
        <taxon>Pseudomonadota</taxon>
        <taxon>Gammaproteobacteria</taxon>
        <taxon>Lysobacterales</taxon>
        <taxon>Lysobacteraceae</taxon>
        <taxon>Coralloluteibacterium</taxon>
    </lineage>
</organism>
<gene>
    <name evidence="4" type="ORF">ACFO3Q_08165</name>
</gene>
<keyword evidence="2" id="KW-0812">Transmembrane</keyword>
<feature type="compositionally biased region" description="Pro residues" evidence="1">
    <location>
        <begin position="186"/>
        <end position="200"/>
    </location>
</feature>
<dbReference type="EMBL" id="JBHSGG010000023">
    <property type="protein sequence ID" value="MFC4728139.1"/>
    <property type="molecule type" value="Genomic_DNA"/>
</dbReference>
<keyword evidence="3" id="KW-0732">Signal</keyword>
<dbReference type="Proteomes" id="UP001595892">
    <property type="component" value="Unassembled WGS sequence"/>
</dbReference>
<evidence type="ECO:0000313" key="5">
    <source>
        <dbReference type="Proteomes" id="UP001595892"/>
    </source>
</evidence>
<name>A0ABV9NL39_9GAMM</name>
<feature type="transmembrane region" description="Helical" evidence="2">
    <location>
        <begin position="205"/>
        <end position="224"/>
    </location>
</feature>
<evidence type="ECO:0000256" key="1">
    <source>
        <dbReference type="SAM" id="MobiDB-lite"/>
    </source>
</evidence>
<evidence type="ECO:0000256" key="2">
    <source>
        <dbReference type="SAM" id="Phobius"/>
    </source>
</evidence>
<proteinExistence type="predicted"/>
<accession>A0ABV9NL39</accession>
<protein>
    <recommendedName>
        <fullName evidence="6">DUF3999 family protein</fullName>
    </recommendedName>
</protein>
<keyword evidence="2" id="KW-1133">Transmembrane helix</keyword>
<reference evidence="5" key="1">
    <citation type="journal article" date="2019" name="Int. J. Syst. Evol. Microbiol.">
        <title>The Global Catalogue of Microorganisms (GCM) 10K type strain sequencing project: providing services to taxonomists for standard genome sequencing and annotation.</title>
        <authorList>
            <consortium name="The Broad Institute Genomics Platform"/>
            <consortium name="The Broad Institute Genome Sequencing Center for Infectious Disease"/>
            <person name="Wu L."/>
            <person name="Ma J."/>
        </authorList>
    </citation>
    <scope>NUCLEOTIDE SEQUENCE [LARGE SCALE GENOMIC DNA]</scope>
    <source>
        <strain evidence="5">CGMCC 1.13574</strain>
    </source>
</reference>
<comment type="caution">
    <text evidence="4">The sequence shown here is derived from an EMBL/GenBank/DDBJ whole genome shotgun (WGS) entry which is preliminary data.</text>
</comment>
<feature type="signal peptide" evidence="3">
    <location>
        <begin position="1"/>
        <end position="21"/>
    </location>
</feature>
<feature type="region of interest" description="Disordered" evidence="1">
    <location>
        <begin position="180"/>
        <end position="200"/>
    </location>
</feature>
<dbReference type="RefSeq" id="WP_377004161.1">
    <property type="nucleotide sequence ID" value="NZ_JBHSGG010000023.1"/>
</dbReference>
<keyword evidence="2" id="KW-0472">Membrane</keyword>
<evidence type="ECO:0000256" key="3">
    <source>
        <dbReference type="SAM" id="SignalP"/>
    </source>
</evidence>